<evidence type="ECO:0000313" key="1">
    <source>
        <dbReference type="EMBL" id="CAE7326575.1"/>
    </source>
</evidence>
<comment type="caution">
    <text evidence="1">The sequence shown here is derived from an EMBL/GenBank/DDBJ whole genome shotgun (WGS) entry which is preliminary data.</text>
</comment>
<accession>A0A812NLI4</accession>
<organism evidence="1 2">
    <name type="scientific">Symbiodinium pilosum</name>
    <name type="common">Dinoflagellate</name>
    <dbReference type="NCBI Taxonomy" id="2952"/>
    <lineage>
        <taxon>Eukaryota</taxon>
        <taxon>Sar</taxon>
        <taxon>Alveolata</taxon>
        <taxon>Dinophyceae</taxon>
        <taxon>Suessiales</taxon>
        <taxon>Symbiodiniaceae</taxon>
        <taxon>Symbiodinium</taxon>
    </lineage>
</organism>
<reference evidence="1" key="1">
    <citation type="submission" date="2021-02" db="EMBL/GenBank/DDBJ databases">
        <authorList>
            <person name="Dougan E. K."/>
            <person name="Rhodes N."/>
            <person name="Thang M."/>
            <person name="Chan C."/>
        </authorList>
    </citation>
    <scope>NUCLEOTIDE SEQUENCE</scope>
</reference>
<keyword evidence="2" id="KW-1185">Reference proteome</keyword>
<gene>
    <name evidence="1" type="primary">UVR8</name>
    <name evidence="1" type="ORF">SPIL2461_LOCUS7555</name>
</gene>
<sequence length="398" mass="42371">MVSITILQLTPGRNYDVYCYSETYLPPSENGVDTAPRFGMDFDAILNSRTRFITEGPFFDDLGWSCVSGYACNITGLLGERLTAADGLLVRADGCPRRCECNGQADPLSKGAVCSEISQDPTVQAGVGLSDARDPMGAWCYVDPGLCDDEMPSPVYPSLLLSYKVCSYGEVAGTGPARVPGFPNGGVAKNLMDGRAFSFGEELVIAFGATYDLCWCNGTEAPCVTEADFAVRIGPLHFSGPTAQQAQREIRCIAGMPCSIPNFDGQAIEEGSRLVVLPDDPAGCRWRISGGYYNLCWCGPRAEGTILVPGKDYRQPDGIVPPPCPPVREEDGGRFLSPAGRLVVVGPLGQEDSFCRLGVDCDCGLIVHQVRGCAGSLTSSTALHACVSSLREASTVIE</sequence>
<dbReference type="AlphaFoldDB" id="A0A812NLI4"/>
<name>A0A812NLI4_SYMPI</name>
<dbReference type="EMBL" id="CAJNIZ010011915">
    <property type="protein sequence ID" value="CAE7326575.1"/>
    <property type="molecule type" value="Genomic_DNA"/>
</dbReference>
<protein>
    <submittedName>
        <fullName evidence="1">UVR8 protein</fullName>
    </submittedName>
</protein>
<evidence type="ECO:0000313" key="2">
    <source>
        <dbReference type="Proteomes" id="UP000649617"/>
    </source>
</evidence>
<proteinExistence type="predicted"/>
<dbReference type="Proteomes" id="UP000649617">
    <property type="component" value="Unassembled WGS sequence"/>
</dbReference>